<dbReference type="CDD" id="cd03801">
    <property type="entry name" value="GT4_PimA-like"/>
    <property type="match status" value="1"/>
</dbReference>
<dbReference type="Pfam" id="PF13439">
    <property type="entry name" value="Glyco_transf_4"/>
    <property type="match status" value="1"/>
</dbReference>
<dbReference type="AlphaFoldDB" id="A0A656DD22"/>
<dbReference type="SUPFAM" id="SSF53756">
    <property type="entry name" value="UDP-Glycosyltransferase/glycogen phosphorylase"/>
    <property type="match status" value="1"/>
</dbReference>
<evidence type="ECO:0000313" key="3">
    <source>
        <dbReference type="Proteomes" id="UP000243065"/>
    </source>
</evidence>
<protein>
    <submittedName>
        <fullName evidence="2">Glycosyltransferase involved in cell wall bisynthesis</fullName>
    </submittedName>
</protein>
<dbReference type="PANTHER" id="PTHR12526:SF630">
    <property type="entry name" value="GLYCOSYLTRANSFERASE"/>
    <property type="match status" value="1"/>
</dbReference>
<accession>A0A656DD22</accession>
<keyword evidence="2" id="KW-0808">Transferase</keyword>
<dbReference type="RefSeq" id="WP_072150964.1">
    <property type="nucleotide sequence ID" value="NZ_CZVU01000128.1"/>
</dbReference>
<reference evidence="2 3" key="1">
    <citation type="submission" date="2015-11" db="EMBL/GenBank/DDBJ databases">
        <authorList>
            <person name="Varghese N."/>
        </authorList>
    </citation>
    <scope>NUCLEOTIDE SEQUENCE [LARGE SCALE GENOMIC DNA]</scope>
    <source>
        <strain evidence="2 3">JGI-24</strain>
    </source>
</reference>
<dbReference type="Proteomes" id="UP000243065">
    <property type="component" value="Unassembled WGS sequence"/>
</dbReference>
<evidence type="ECO:0000313" key="2">
    <source>
        <dbReference type="EMBL" id="CUT05608.1"/>
    </source>
</evidence>
<sequence>MKILILAHKMPYPPKDGGSIVTLNYAKEFARLGCDVTILAMNTYKRKFDVEKIPGELRKMIKFYAVDVDTKIKPLYLLVNLFQDVTYHIWRYGSSEKFKNLLIQILRNNKFDIIQIEGLYLAPYLKVIRENSTAKVILRSHNVEHEIIERYAEWERSFFKKHWLLIQSKRLRKYEFKVLNQFDGIVAITERDANIFRENGCKIPIHVAPAGIEVENYKPDFENIDLNSLFFIGALDWFPNQQGLEWFLKNVWLNVHKRFPDLKFYIAGRNPHLWRFSTRVKEFPNVELVGEVKDAREFMKSKGIMIVPILSGGGIRVKIIEAIAMGKIVVTTAIGAEGIPNCEAILIANTHDEFIEQIIFALKKLKSQNVIDIRNFVQSNFNIENLAEGVVNFYKNLISN</sequence>
<organism evidence="2 3">
    <name type="scientific">Kryptobacter tengchongensis</name>
    <dbReference type="NCBI Taxonomy" id="1643429"/>
    <lineage>
        <taxon>Bacteria</taxon>
        <taxon>Pseudomonadati</taxon>
        <taxon>Candidatus Kryptoniota</taxon>
        <taxon>Candidatus Kryptobacter</taxon>
    </lineage>
</organism>
<gene>
    <name evidence="2" type="ORF">JGI24_01720</name>
</gene>
<dbReference type="OrthoDB" id="9807209at2"/>
<feature type="domain" description="Glycosyltransferase subfamily 4-like N-terminal" evidence="1">
    <location>
        <begin position="17"/>
        <end position="215"/>
    </location>
</feature>
<dbReference type="InterPro" id="IPR028098">
    <property type="entry name" value="Glyco_trans_4-like_N"/>
</dbReference>
<proteinExistence type="predicted"/>
<dbReference type="Pfam" id="PF13692">
    <property type="entry name" value="Glyco_trans_1_4"/>
    <property type="match status" value="1"/>
</dbReference>
<dbReference type="GO" id="GO:0016757">
    <property type="term" value="F:glycosyltransferase activity"/>
    <property type="evidence" value="ECO:0007669"/>
    <property type="project" value="UniProtKB-ARBA"/>
</dbReference>
<dbReference type="EMBL" id="CZVU01000128">
    <property type="protein sequence ID" value="CUT05608.1"/>
    <property type="molecule type" value="Genomic_DNA"/>
</dbReference>
<keyword evidence="3" id="KW-1185">Reference proteome</keyword>
<dbReference type="Gene3D" id="3.40.50.2000">
    <property type="entry name" value="Glycogen Phosphorylase B"/>
    <property type="match status" value="2"/>
</dbReference>
<name>A0A656DD22_KRYT1</name>
<dbReference type="PANTHER" id="PTHR12526">
    <property type="entry name" value="GLYCOSYLTRANSFERASE"/>
    <property type="match status" value="1"/>
</dbReference>
<evidence type="ECO:0000259" key="1">
    <source>
        <dbReference type="Pfam" id="PF13439"/>
    </source>
</evidence>